<dbReference type="SUPFAM" id="SSF56322">
    <property type="entry name" value="ADC synthase"/>
    <property type="match status" value="1"/>
</dbReference>
<evidence type="ECO:0000256" key="4">
    <source>
        <dbReference type="ARBA" id="ARBA00011575"/>
    </source>
</evidence>
<dbReference type="EC" id="4.1.3.27" evidence="5 15"/>
<feature type="coiled-coil region" evidence="16">
    <location>
        <begin position="178"/>
        <end position="205"/>
    </location>
</feature>
<feature type="domain" description="Chorismate-utilising enzyme C-terminal" evidence="17">
    <location>
        <begin position="226"/>
        <end position="479"/>
    </location>
</feature>
<protein>
    <recommendedName>
        <fullName evidence="6 15">Anthranilate synthase component 1</fullName>
        <ecNumber evidence="5 15">4.1.3.27</ecNumber>
    </recommendedName>
</protein>
<keyword evidence="7 15" id="KW-0028">Amino-acid biosynthesis</keyword>
<dbReference type="AlphaFoldDB" id="A0A1F7RCS4"/>
<comment type="similarity">
    <text evidence="3 15">Belongs to the anthranilate synthase component I family.</text>
</comment>
<comment type="pathway">
    <text evidence="2 15">Amino-acid biosynthesis; L-tryptophan biosynthesis; L-tryptophan from chorismate: step 1/5.</text>
</comment>
<dbReference type="Pfam" id="PF00425">
    <property type="entry name" value="Chorismate_bind"/>
    <property type="match status" value="1"/>
</dbReference>
<evidence type="ECO:0000259" key="18">
    <source>
        <dbReference type="Pfam" id="PF04715"/>
    </source>
</evidence>
<evidence type="ECO:0000256" key="12">
    <source>
        <dbReference type="ARBA" id="ARBA00023239"/>
    </source>
</evidence>
<keyword evidence="16" id="KW-0175">Coiled coil</keyword>
<proteinExistence type="inferred from homology"/>
<evidence type="ECO:0000256" key="14">
    <source>
        <dbReference type="ARBA" id="ARBA00047683"/>
    </source>
</evidence>
<dbReference type="UniPathway" id="UPA00035">
    <property type="reaction ID" value="UER00040"/>
</dbReference>
<sequence length="492" mass="55997">MFYPSFKDFKKKAQEGNLIPVYKEIYADMETPVSAFIKIDESNFSFLLESVEGGEKWGRYSFLGSGPSLIFKSKGREVTIISDNKSRSFTTSTNPLDVLKEIMDKFRPVKIPGLPRFFGGAVGFLSYDFVRFFEEIPDYTKDELELPDAYFLLTDTMLIFDNISHKIKIVSNCYIDGKKSLEDLYKDAQKKITRLFNKLKNKTIKKTWFEQKPVNNKITLKSNFTEKSFASMVRKAKGYVKRGDLIQVVLSQRMRAKIRKSPLDVYRALRIVNPSPYMFYLKLDGFHLVGSSPEVLVRVEDNKVELRPIAGTRRRGENEKKDLKLGRELLQDPKERAEHIMLVDLGRNDLGRIAKIGSVEVNELMVIERYSHVMHMVSNVRGLLDKKKNSFDVISACFPAGTVTGAPKVRAMEVIEELESTKRGPYAGAVGYFSFTGNMDTCITIRTLIFKNNEVYIQAGAGIVADSKPELEYKETMNKAQAMVKALELAEG</sequence>
<evidence type="ECO:0000256" key="13">
    <source>
        <dbReference type="ARBA" id="ARBA00025634"/>
    </source>
</evidence>
<dbReference type="InterPro" id="IPR015890">
    <property type="entry name" value="Chorismate_C"/>
</dbReference>
<dbReference type="Gene3D" id="3.60.120.10">
    <property type="entry name" value="Anthranilate synthase"/>
    <property type="match status" value="1"/>
</dbReference>
<evidence type="ECO:0000256" key="11">
    <source>
        <dbReference type="ARBA" id="ARBA00023141"/>
    </source>
</evidence>
<dbReference type="Proteomes" id="UP000178526">
    <property type="component" value="Unassembled WGS sequence"/>
</dbReference>
<comment type="caution">
    <text evidence="19">The sequence shown here is derived from an EMBL/GenBank/DDBJ whole genome shotgun (WGS) entry which is preliminary data.</text>
</comment>
<evidence type="ECO:0000256" key="1">
    <source>
        <dbReference type="ARBA" id="ARBA00001946"/>
    </source>
</evidence>
<gene>
    <name evidence="15" type="primary">trpE</name>
    <name evidence="19" type="ORF">A2042_07975</name>
</gene>
<keyword evidence="11 15" id="KW-0057">Aromatic amino acid biosynthesis</keyword>
<keyword evidence="12 15" id="KW-0456">Lyase</keyword>
<evidence type="ECO:0000313" key="19">
    <source>
        <dbReference type="EMBL" id="OGL39130.1"/>
    </source>
</evidence>
<evidence type="ECO:0000313" key="20">
    <source>
        <dbReference type="Proteomes" id="UP000178526"/>
    </source>
</evidence>
<evidence type="ECO:0000256" key="2">
    <source>
        <dbReference type="ARBA" id="ARBA00004873"/>
    </source>
</evidence>
<evidence type="ECO:0000256" key="3">
    <source>
        <dbReference type="ARBA" id="ARBA00009562"/>
    </source>
</evidence>
<keyword evidence="8 15" id="KW-0479">Metal-binding</keyword>
<dbReference type="PANTHER" id="PTHR11236:SF48">
    <property type="entry name" value="ISOCHORISMATE SYNTHASE MENF"/>
    <property type="match status" value="1"/>
</dbReference>
<dbReference type="PANTHER" id="PTHR11236">
    <property type="entry name" value="AMINOBENZOATE/ANTHRANILATE SYNTHASE"/>
    <property type="match status" value="1"/>
</dbReference>
<dbReference type="EMBL" id="MGDB01000127">
    <property type="protein sequence ID" value="OGL39130.1"/>
    <property type="molecule type" value="Genomic_DNA"/>
</dbReference>
<organism evidence="19 20">
    <name type="scientific">Candidatus Schekmanbacteria bacterium GWA2_38_11</name>
    <dbReference type="NCBI Taxonomy" id="1817876"/>
    <lineage>
        <taxon>Bacteria</taxon>
        <taxon>Candidatus Schekmaniibacteriota</taxon>
    </lineage>
</organism>
<dbReference type="PRINTS" id="PR00095">
    <property type="entry name" value="ANTSNTHASEI"/>
</dbReference>
<accession>A0A1F7RCS4</accession>
<comment type="catalytic activity">
    <reaction evidence="14 15">
        <text>chorismate + L-glutamine = anthranilate + pyruvate + L-glutamate + H(+)</text>
        <dbReference type="Rhea" id="RHEA:21732"/>
        <dbReference type="ChEBI" id="CHEBI:15361"/>
        <dbReference type="ChEBI" id="CHEBI:15378"/>
        <dbReference type="ChEBI" id="CHEBI:16567"/>
        <dbReference type="ChEBI" id="CHEBI:29748"/>
        <dbReference type="ChEBI" id="CHEBI:29985"/>
        <dbReference type="ChEBI" id="CHEBI:58359"/>
        <dbReference type="EC" id="4.1.3.27"/>
    </reaction>
</comment>
<dbReference type="GO" id="GO:0046872">
    <property type="term" value="F:metal ion binding"/>
    <property type="evidence" value="ECO:0007669"/>
    <property type="project" value="UniProtKB-KW"/>
</dbReference>
<keyword evidence="9 15" id="KW-0822">Tryptophan biosynthesis</keyword>
<evidence type="ECO:0000259" key="17">
    <source>
        <dbReference type="Pfam" id="PF00425"/>
    </source>
</evidence>
<dbReference type="GO" id="GO:0000162">
    <property type="term" value="P:L-tryptophan biosynthetic process"/>
    <property type="evidence" value="ECO:0007669"/>
    <property type="project" value="UniProtKB-UniPathway"/>
</dbReference>
<keyword evidence="10 15" id="KW-0460">Magnesium</keyword>
<dbReference type="InterPro" id="IPR005256">
    <property type="entry name" value="Anth_synth_I_PabB"/>
</dbReference>
<evidence type="ECO:0000256" key="5">
    <source>
        <dbReference type="ARBA" id="ARBA00012266"/>
    </source>
</evidence>
<evidence type="ECO:0000256" key="6">
    <source>
        <dbReference type="ARBA" id="ARBA00020653"/>
    </source>
</evidence>
<comment type="function">
    <text evidence="13 15">Part of a heterotetrameric complex that catalyzes the two-step biosynthesis of anthranilate, an intermediate in the biosynthesis of L-tryptophan. In the first step, the glutamine-binding beta subunit (TrpG) of anthranilate synthase (AS) provides the glutamine amidotransferase activity which generates ammonia as a substrate that, along with chorismate, is used in the second step, catalyzed by the large alpha subunit of AS (TrpE) to produce anthranilate. In the absence of TrpG, TrpE can synthesize anthranilate directly from chorismate and high concentrations of ammonia.</text>
</comment>
<dbReference type="InterPro" id="IPR006805">
    <property type="entry name" value="Anth_synth_I_N"/>
</dbReference>
<feature type="domain" description="Anthranilate synthase component I N-terminal" evidence="18">
    <location>
        <begin position="28"/>
        <end position="167"/>
    </location>
</feature>
<name>A0A1F7RCS4_9BACT</name>
<dbReference type="Pfam" id="PF04715">
    <property type="entry name" value="Anth_synt_I_N"/>
    <property type="match status" value="1"/>
</dbReference>
<evidence type="ECO:0000256" key="10">
    <source>
        <dbReference type="ARBA" id="ARBA00022842"/>
    </source>
</evidence>
<evidence type="ECO:0000256" key="9">
    <source>
        <dbReference type="ARBA" id="ARBA00022822"/>
    </source>
</evidence>
<evidence type="ECO:0000256" key="8">
    <source>
        <dbReference type="ARBA" id="ARBA00022723"/>
    </source>
</evidence>
<evidence type="ECO:0000256" key="16">
    <source>
        <dbReference type="SAM" id="Coils"/>
    </source>
</evidence>
<dbReference type="GO" id="GO:0004049">
    <property type="term" value="F:anthranilate synthase activity"/>
    <property type="evidence" value="ECO:0007669"/>
    <property type="project" value="UniProtKB-EC"/>
</dbReference>
<dbReference type="InterPro" id="IPR019999">
    <property type="entry name" value="Anth_synth_I-like"/>
</dbReference>
<evidence type="ECO:0000256" key="7">
    <source>
        <dbReference type="ARBA" id="ARBA00022605"/>
    </source>
</evidence>
<comment type="subunit">
    <text evidence="4 15">Heterotetramer consisting of two non-identical subunits: a beta subunit (TrpG) and a large alpha subunit (TrpE).</text>
</comment>
<reference evidence="19 20" key="1">
    <citation type="journal article" date="2016" name="Nat. Commun.">
        <title>Thousands of microbial genomes shed light on interconnected biogeochemical processes in an aquifer system.</title>
        <authorList>
            <person name="Anantharaman K."/>
            <person name="Brown C.T."/>
            <person name="Hug L.A."/>
            <person name="Sharon I."/>
            <person name="Castelle C.J."/>
            <person name="Probst A.J."/>
            <person name="Thomas B.C."/>
            <person name="Singh A."/>
            <person name="Wilkins M.J."/>
            <person name="Karaoz U."/>
            <person name="Brodie E.L."/>
            <person name="Williams K.H."/>
            <person name="Hubbard S.S."/>
            <person name="Banfield J.F."/>
        </authorList>
    </citation>
    <scope>NUCLEOTIDE SEQUENCE [LARGE SCALE GENOMIC DNA]</scope>
</reference>
<comment type="cofactor">
    <cofactor evidence="1 15">
        <name>Mg(2+)</name>
        <dbReference type="ChEBI" id="CHEBI:18420"/>
    </cofactor>
</comment>
<dbReference type="InterPro" id="IPR005801">
    <property type="entry name" value="ADC_synthase"/>
</dbReference>
<dbReference type="NCBIfam" id="TIGR00564">
    <property type="entry name" value="trpE_most"/>
    <property type="match status" value="1"/>
</dbReference>
<evidence type="ECO:0000256" key="15">
    <source>
        <dbReference type="RuleBase" id="RU364045"/>
    </source>
</evidence>